<sequence length="246" mass="26594">MPRHLDRDRVAIVAAVVAPLVVSAILVPFRTGFSNTNVALVLVVIVVAVAANGHRLAGALAAVSAAVWFDFFFAPPYERFTVTKPADIETAVLLLVVGLVVSQLAARVRRLRVIAITDAGYLARLHDTAELAQSAKSPDRVVEHVTTQLIDLLSLRGCRFEYGSLIGHPPRLEQDGTVVWDRKNWDVDRLGLPDREVELRTIGNGHFYGRFMLDPTPGAVPPLQARLVAVILADQVGATLDTAGNG</sequence>
<gene>
    <name evidence="13" type="ORF">SAMN05216276_11226</name>
</gene>
<evidence type="ECO:0000256" key="3">
    <source>
        <dbReference type="ARBA" id="ARBA00022679"/>
    </source>
</evidence>
<dbReference type="RefSeq" id="WP_089213833.1">
    <property type="nucleotide sequence ID" value="NZ_FZOD01000122.1"/>
</dbReference>
<evidence type="ECO:0000256" key="6">
    <source>
        <dbReference type="ARBA" id="ARBA00022777"/>
    </source>
</evidence>
<keyword evidence="8 11" id="KW-1133">Transmembrane helix</keyword>
<dbReference type="InterPro" id="IPR052023">
    <property type="entry name" value="Histidine_kinase_KdpD"/>
</dbReference>
<evidence type="ECO:0000256" key="5">
    <source>
        <dbReference type="ARBA" id="ARBA00022741"/>
    </source>
</evidence>
<dbReference type="GO" id="GO:0005886">
    <property type="term" value="C:plasma membrane"/>
    <property type="evidence" value="ECO:0007669"/>
    <property type="project" value="TreeGrafter"/>
</dbReference>
<dbReference type="OrthoDB" id="3696881at2"/>
<accession>A0A239PDR6</accession>
<evidence type="ECO:0000256" key="1">
    <source>
        <dbReference type="ARBA" id="ARBA00004141"/>
    </source>
</evidence>
<evidence type="ECO:0000256" key="11">
    <source>
        <dbReference type="SAM" id="Phobius"/>
    </source>
</evidence>
<keyword evidence="7" id="KW-0067">ATP-binding</keyword>
<evidence type="ECO:0000256" key="10">
    <source>
        <dbReference type="ARBA" id="ARBA00023136"/>
    </source>
</evidence>
<evidence type="ECO:0000256" key="8">
    <source>
        <dbReference type="ARBA" id="ARBA00022989"/>
    </source>
</evidence>
<organism evidence="13 14">
    <name type="scientific">Streptosporangium subroseum</name>
    <dbReference type="NCBI Taxonomy" id="106412"/>
    <lineage>
        <taxon>Bacteria</taxon>
        <taxon>Bacillati</taxon>
        <taxon>Actinomycetota</taxon>
        <taxon>Actinomycetes</taxon>
        <taxon>Streptosporangiales</taxon>
        <taxon>Streptosporangiaceae</taxon>
        <taxon>Streptosporangium</taxon>
    </lineage>
</organism>
<protein>
    <recommendedName>
        <fullName evidence="12">Sensor protein KdpD transmembrane domain-containing protein</fullName>
    </recommendedName>
</protein>
<dbReference type="GO" id="GO:0005524">
    <property type="term" value="F:ATP binding"/>
    <property type="evidence" value="ECO:0007669"/>
    <property type="project" value="UniProtKB-KW"/>
</dbReference>
<reference evidence="13 14" key="1">
    <citation type="submission" date="2017-06" db="EMBL/GenBank/DDBJ databases">
        <authorList>
            <person name="Kim H.J."/>
            <person name="Triplett B.A."/>
        </authorList>
    </citation>
    <scope>NUCLEOTIDE SEQUENCE [LARGE SCALE GENOMIC DNA]</scope>
    <source>
        <strain evidence="13 14">CGMCC 4.2132</strain>
    </source>
</reference>
<feature type="transmembrane region" description="Helical" evidence="11">
    <location>
        <begin position="86"/>
        <end position="106"/>
    </location>
</feature>
<keyword evidence="6" id="KW-0418">Kinase</keyword>
<dbReference type="Pfam" id="PF13493">
    <property type="entry name" value="DUF4118"/>
    <property type="match status" value="1"/>
</dbReference>
<name>A0A239PDR6_9ACTN</name>
<keyword evidence="4 11" id="KW-0812">Transmembrane</keyword>
<dbReference type="PANTHER" id="PTHR45569">
    <property type="entry name" value="SENSOR PROTEIN KDPD"/>
    <property type="match status" value="1"/>
</dbReference>
<evidence type="ECO:0000313" key="13">
    <source>
        <dbReference type="EMBL" id="SNT64549.1"/>
    </source>
</evidence>
<dbReference type="AlphaFoldDB" id="A0A239PDR6"/>
<dbReference type="Proteomes" id="UP000198282">
    <property type="component" value="Unassembled WGS sequence"/>
</dbReference>
<keyword evidence="14" id="KW-1185">Reference proteome</keyword>
<evidence type="ECO:0000256" key="2">
    <source>
        <dbReference type="ARBA" id="ARBA00022553"/>
    </source>
</evidence>
<dbReference type="InterPro" id="IPR025201">
    <property type="entry name" value="KdpD_TM"/>
</dbReference>
<evidence type="ECO:0000313" key="14">
    <source>
        <dbReference type="Proteomes" id="UP000198282"/>
    </source>
</evidence>
<dbReference type="GO" id="GO:0000155">
    <property type="term" value="F:phosphorelay sensor kinase activity"/>
    <property type="evidence" value="ECO:0007669"/>
    <property type="project" value="TreeGrafter"/>
</dbReference>
<comment type="subcellular location">
    <subcellularLocation>
        <location evidence="1">Membrane</location>
        <topology evidence="1">Multi-pass membrane protein</topology>
    </subcellularLocation>
</comment>
<feature type="domain" description="Sensor protein KdpD transmembrane" evidence="12">
    <location>
        <begin position="13"/>
        <end position="112"/>
    </location>
</feature>
<evidence type="ECO:0000256" key="7">
    <source>
        <dbReference type="ARBA" id="ARBA00022840"/>
    </source>
</evidence>
<evidence type="ECO:0000256" key="4">
    <source>
        <dbReference type="ARBA" id="ARBA00022692"/>
    </source>
</evidence>
<keyword evidence="10 11" id="KW-0472">Membrane</keyword>
<dbReference type="InterPro" id="IPR038318">
    <property type="entry name" value="KdpD_sf"/>
</dbReference>
<keyword evidence="9" id="KW-0902">Two-component regulatory system</keyword>
<evidence type="ECO:0000256" key="9">
    <source>
        <dbReference type="ARBA" id="ARBA00023012"/>
    </source>
</evidence>
<dbReference type="Gene3D" id="1.20.120.620">
    <property type="entry name" value="Backbone structure of the membrane domain of e. Coli histidine kinase receptor kdpd"/>
    <property type="match status" value="1"/>
</dbReference>
<dbReference type="EMBL" id="FZOD01000122">
    <property type="protein sequence ID" value="SNT64549.1"/>
    <property type="molecule type" value="Genomic_DNA"/>
</dbReference>
<evidence type="ECO:0000259" key="12">
    <source>
        <dbReference type="Pfam" id="PF13493"/>
    </source>
</evidence>
<keyword evidence="3" id="KW-0808">Transferase</keyword>
<dbReference type="PANTHER" id="PTHR45569:SF1">
    <property type="entry name" value="SENSOR PROTEIN KDPD"/>
    <property type="match status" value="1"/>
</dbReference>
<keyword evidence="2" id="KW-0597">Phosphoprotein</keyword>
<proteinExistence type="predicted"/>
<keyword evidence="5" id="KW-0547">Nucleotide-binding</keyword>